<reference evidence="1" key="1">
    <citation type="submission" date="2014-09" db="EMBL/GenBank/DDBJ databases">
        <authorList>
            <person name="Magalhaes I.L.F."/>
            <person name="Oliveira U."/>
            <person name="Santos F.R."/>
            <person name="Vidigal T.H.D.A."/>
            <person name="Brescovit A.D."/>
            <person name="Santos A.J."/>
        </authorList>
    </citation>
    <scope>NUCLEOTIDE SEQUENCE</scope>
    <source>
        <tissue evidence="1">Shoot tissue taken approximately 20 cm above the soil surface</tissue>
    </source>
</reference>
<protein>
    <submittedName>
        <fullName evidence="1">Uncharacterized protein</fullName>
    </submittedName>
</protein>
<name>A0A0A9EXS7_ARUDO</name>
<dbReference type="AlphaFoldDB" id="A0A0A9EXS7"/>
<reference evidence="1" key="2">
    <citation type="journal article" date="2015" name="Data Brief">
        <title>Shoot transcriptome of the giant reed, Arundo donax.</title>
        <authorList>
            <person name="Barrero R.A."/>
            <person name="Guerrero F.D."/>
            <person name="Moolhuijzen P."/>
            <person name="Goolsby J.A."/>
            <person name="Tidwell J."/>
            <person name="Bellgard S.E."/>
            <person name="Bellgard M.I."/>
        </authorList>
    </citation>
    <scope>NUCLEOTIDE SEQUENCE</scope>
    <source>
        <tissue evidence="1">Shoot tissue taken approximately 20 cm above the soil surface</tissue>
    </source>
</reference>
<proteinExistence type="predicted"/>
<sequence>MFEFGAAIDCLWFKQLLRCT</sequence>
<accession>A0A0A9EXS7</accession>
<dbReference type="EMBL" id="GBRH01197043">
    <property type="protein sequence ID" value="JAE00853.1"/>
    <property type="molecule type" value="Transcribed_RNA"/>
</dbReference>
<evidence type="ECO:0000313" key="1">
    <source>
        <dbReference type="EMBL" id="JAE00853.1"/>
    </source>
</evidence>
<organism evidence="1">
    <name type="scientific">Arundo donax</name>
    <name type="common">Giant reed</name>
    <name type="synonym">Donax arundinaceus</name>
    <dbReference type="NCBI Taxonomy" id="35708"/>
    <lineage>
        <taxon>Eukaryota</taxon>
        <taxon>Viridiplantae</taxon>
        <taxon>Streptophyta</taxon>
        <taxon>Embryophyta</taxon>
        <taxon>Tracheophyta</taxon>
        <taxon>Spermatophyta</taxon>
        <taxon>Magnoliopsida</taxon>
        <taxon>Liliopsida</taxon>
        <taxon>Poales</taxon>
        <taxon>Poaceae</taxon>
        <taxon>PACMAD clade</taxon>
        <taxon>Arundinoideae</taxon>
        <taxon>Arundineae</taxon>
        <taxon>Arundo</taxon>
    </lineage>
</organism>